<proteinExistence type="predicted"/>
<dbReference type="FunFam" id="3.30.2080.10:FF:000001">
    <property type="entry name" value="Alpha-1,2-mannosidase subfamily"/>
    <property type="match status" value="1"/>
</dbReference>
<dbReference type="PANTHER" id="PTHR12143:SF25">
    <property type="entry name" value="FAMILY PROTEIN, PUTATIVE (AFU_ORTHOLOGUE AFUA_1G10790)-RELATED"/>
    <property type="match status" value="1"/>
</dbReference>
<evidence type="ECO:0000313" key="4">
    <source>
        <dbReference type="Proteomes" id="UP000055045"/>
    </source>
</evidence>
<dbReference type="InterPro" id="IPR050883">
    <property type="entry name" value="PNGase"/>
</dbReference>
<dbReference type="STRING" id="48697.A0A117NK89"/>
<evidence type="ECO:0000256" key="1">
    <source>
        <dbReference type="SAM" id="MobiDB-lite"/>
    </source>
</evidence>
<dbReference type="AlphaFoldDB" id="A0A117NK89"/>
<feature type="domain" description="Glycosyl hydrolase family 92" evidence="2">
    <location>
        <begin position="7"/>
        <end position="195"/>
    </location>
</feature>
<dbReference type="GO" id="GO:0000224">
    <property type="term" value="F:peptide-N4-(N-acetyl-beta-glucosaminyl)asparagine amidase activity"/>
    <property type="evidence" value="ECO:0007669"/>
    <property type="project" value="TreeGrafter"/>
</dbReference>
<reference evidence="3 4" key="1">
    <citation type="submission" date="2015-10" db="EMBL/GenBank/DDBJ databases">
        <title>Genome sequencing of Penicillium freii.</title>
        <authorList>
            <person name="Nguyen H.D."/>
            <person name="Visagie C.M."/>
            <person name="Seifert K.A."/>
        </authorList>
    </citation>
    <scope>NUCLEOTIDE SEQUENCE [LARGE SCALE GENOMIC DNA]</scope>
    <source>
        <strain evidence="3 4">DAOM 242723</strain>
    </source>
</reference>
<keyword evidence="4" id="KW-1185">Reference proteome</keyword>
<dbReference type="GO" id="GO:0006516">
    <property type="term" value="P:glycoprotein catabolic process"/>
    <property type="evidence" value="ECO:0007669"/>
    <property type="project" value="TreeGrafter"/>
</dbReference>
<dbReference type="Pfam" id="PF07971">
    <property type="entry name" value="Glyco_hydro_92"/>
    <property type="match status" value="1"/>
</dbReference>
<name>A0A117NK89_PENFR</name>
<gene>
    <name evidence="3" type="ORF">ACN42_g11525</name>
</gene>
<dbReference type="Proteomes" id="UP000055045">
    <property type="component" value="Unassembled WGS sequence"/>
</dbReference>
<evidence type="ECO:0000259" key="2">
    <source>
        <dbReference type="Pfam" id="PF07971"/>
    </source>
</evidence>
<sequence length="264" mass="28256">GRATSSSSAIHPHSFVPHDMQTLISLLGGPTNFVTRLDYLHDQNITYIGNEPAFLTVFQYHYAGRPAKSTSRVRSYIPDYFSPTPAGLPGNDDSGAMGSFVAMAMMGLFPNPGQSVYLLTVPFFESVSIVSPLTGKTATVKTVNWAQYNTANATGGAAGGNGFIQSATLDGKPYPKNWIGHDFFTEGRELVLVLGKEESEWGTKPEDLPPSLAPEAGIRGDDLAVRDSRWASVVEGGQFDDFDGLGSKRALPPDHRVDTGSLAG</sequence>
<dbReference type="PANTHER" id="PTHR12143">
    <property type="entry name" value="PEPTIDE N-GLYCANASE PNGASE -RELATED"/>
    <property type="match status" value="1"/>
</dbReference>
<feature type="region of interest" description="Disordered" evidence="1">
    <location>
        <begin position="239"/>
        <end position="264"/>
    </location>
</feature>
<feature type="region of interest" description="Disordered" evidence="1">
    <location>
        <begin position="199"/>
        <end position="219"/>
    </location>
</feature>
<organism evidence="3 4">
    <name type="scientific">Penicillium freii</name>
    <dbReference type="NCBI Taxonomy" id="48697"/>
    <lineage>
        <taxon>Eukaryota</taxon>
        <taxon>Fungi</taxon>
        <taxon>Dikarya</taxon>
        <taxon>Ascomycota</taxon>
        <taxon>Pezizomycotina</taxon>
        <taxon>Eurotiomycetes</taxon>
        <taxon>Eurotiomycetidae</taxon>
        <taxon>Eurotiales</taxon>
        <taxon>Aspergillaceae</taxon>
        <taxon>Penicillium</taxon>
    </lineage>
</organism>
<dbReference type="Gene3D" id="3.30.2080.10">
    <property type="entry name" value="GH92 mannosidase domain"/>
    <property type="match status" value="1"/>
</dbReference>
<dbReference type="GO" id="GO:0005634">
    <property type="term" value="C:nucleus"/>
    <property type="evidence" value="ECO:0007669"/>
    <property type="project" value="TreeGrafter"/>
</dbReference>
<dbReference type="InterPro" id="IPR012939">
    <property type="entry name" value="Glyco_hydro_92"/>
</dbReference>
<dbReference type="GO" id="GO:0005829">
    <property type="term" value="C:cytosol"/>
    <property type="evidence" value="ECO:0007669"/>
    <property type="project" value="TreeGrafter"/>
</dbReference>
<evidence type="ECO:0000313" key="3">
    <source>
        <dbReference type="EMBL" id="KUM55715.1"/>
    </source>
</evidence>
<accession>A0A117NK89</accession>
<dbReference type="EMBL" id="LLXE01000675">
    <property type="protein sequence ID" value="KUM55715.1"/>
    <property type="molecule type" value="Genomic_DNA"/>
</dbReference>
<feature type="non-terminal residue" evidence="3">
    <location>
        <position position="1"/>
    </location>
</feature>
<protein>
    <recommendedName>
        <fullName evidence="2">Glycosyl hydrolase family 92 domain-containing protein</fullName>
    </recommendedName>
</protein>
<comment type="caution">
    <text evidence="3">The sequence shown here is derived from an EMBL/GenBank/DDBJ whole genome shotgun (WGS) entry which is preliminary data.</text>
</comment>